<name>A0A562KLC4_SPHWJ</name>
<evidence type="ECO:0000313" key="1">
    <source>
        <dbReference type="EMBL" id="TWH96033.1"/>
    </source>
</evidence>
<dbReference type="AlphaFoldDB" id="A0A562KLC4"/>
<protein>
    <submittedName>
        <fullName evidence="1">Uncharacterized protein</fullName>
    </submittedName>
</protein>
<keyword evidence="2" id="KW-1185">Reference proteome</keyword>
<sequence length="68" mass="7626">MRHEVISTKLHPQDCRCKLHRPQHNRWAAAMEPGDLDSLKKGVIIALWGNGLIAAAHYAPTVIDWLSS</sequence>
<dbReference type="RefSeq" id="WP_145072240.1">
    <property type="nucleotide sequence ID" value="NZ_JACIIY010000005.1"/>
</dbReference>
<dbReference type="Proteomes" id="UP000316624">
    <property type="component" value="Unassembled WGS sequence"/>
</dbReference>
<organism evidence="1 2">
    <name type="scientific">Sphingobium wenxiniae (strain DSM 21828 / CGMCC 1.7748 / JZ-1)</name>
    <dbReference type="NCBI Taxonomy" id="595605"/>
    <lineage>
        <taxon>Bacteria</taxon>
        <taxon>Pseudomonadati</taxon>
        <taxon>Pseudomonadota</taxon>
        <taxon>Alphaproteobacteria</taxon>
        <taxon>Sphingomonadales</taxon>
        <taxon>Sphingomonadaceae</taxon>
        <taxon>Sphingobium</taxon>
    </lineage>
</organism>
<comment type="caution">
    <text evidence="1">The sequence shown here is derived from an EMBL/GenBank/DDBJ whole genome shotgun (WGS) entry which is preliminary data.</text>
</comment>
<proteinExistence type="predicted"/>
<accession>A0A562KLC4</accession>
<evidence type="ECO:0000313" key="2">
    <source>
        <dbReference type="Proteomes" id="UP000316624"/>
    </source>
</evidence>
<gene>
    <name evidence="1" type="ORF">IQ35_01122</name>
</gene>
<dbReference type="EMBL" id="VLKK01000003">
    <property type="protein sequence ID" value="TWH96033.1"/>
    <property type="molecule type" value="Genomic_DNA"/>
</dbReference>
<reference evidence="1 2" key="1">
    <citation type="journal article" date="2015" name="Stand. Genomic Sci.">
        <title>Genomic Encyclopedia of Bacterial and Archaeal Type Strains, Phase III: the genomes of soil and plant-associated and newly described type strains.</title>
        <authorList>
            <person name="Whitman W.B."/>
            <person name="Woyke T."/>
            <person name="Klenk H.P."/>
            <person name="Zhou Y."/>
            <person name="Lilburn T.G."/>
            <person name="Beck B.J."/>
            <person name="De Vos P."/>
            <person name="Vandamme P."/>
            <person name="Eisen J.A."/>
            <person name="Garrity G."/>
            <person name="Hugenholtz P."/>
            <person name="Kyrpides N.C."/>
        </authorList>
    </citation>
    <scope>NUCLEOTIDE SEQUENCE [LARGE SCALE GENOMIC DNA]</scope>
    <source>
        <strain evidence="1 2">CGMCC 1.7748</strain>
    </source>
</reference>